<accession>A0A182IVE4</accession>
<protein>
    <submittedName>
        <fullName evidence="2">Uncharacterized protein</fullName>
    </submittedName>
</protein>
<feature type="region of interest" description="Disordered" evidence="1">
    <location>
        <begin position="75"/>
        <end position="154"/>
    </location>
</feature>
<dbReference type="EnsemblMetazoa" id="AATE006228-RA">
    <property type="protein sequence ID" value="AATE006228-PA.1"/>
    <property type="gene ID" value="AATE006228"/>
</dbReference>
<organism evidence="2">
    <name type="scientific">Anopheles atroparvus</name>
    <name type="common">European mosquito</name>
    <dbReference type="NCBI Taxonomy" id="41427"/>
    <lineage>
        <taxon>Eukaryota</taxon>
        <taxon>Metazoa</taxon>
        <taxon>Ecdysozoa</taxon>
        <taxon>Arthropoda</taxon>
        <taxon>Hexapoda</taxon>
        <taxon>Insecta</taxon>
        <taxon>Pterygota</taxon>
        <taxon>Neoptera</taxon>
        <taxon>Endopterygota</taxon>
        <taxon>Diptera</taxon>
        <taxon>Nematocera</taxon>
        <taxon>Culicoidea</taxon>
        <taxon>Culicidae</taxon>
        <taxon>Anophelinae</taxon>
        <taxon>Anopheles</taxon>
    </lineage>
</organism>
<name>A0A182IVE4_ANOAO</name>
<sequence>MLKAAPVRSQQHDGGLPHQFGSPGRSVPALGWDRYDLAGGTDPRTASSEWIINFNTTLRALFNLPAPEAISGAAAVPPFSPDRNGSSGRPLHHLRTMADQNPTPPITSAPKRSSDHPSTISSLGMFSGVAPSPLPHLHGSESCKNSPNVPRRHDHHLPHHAAALLLLESGSQSAQSSPLPNRRLDKLQGVIRDGQRSTPLVGRRGTDGGGGEYELDRMTIDSPLISRRFLQQQQSCECMGATPAKRRAASECACSDPQQLSQQQAMRKRVDSDCSGACLRKNVVRHNFGLASVAGGGVSSCESSPLPVRRKELPGQHAGAFPVSPAKSVLGEPGVFSSPIHRPGGSGMQPYAHHHAVTSFLATASPAKSVLGEPGVFSSPARSVICSPPGGSGGSGGGGGGGGVSGSVVCAGEVLDETDACGGGVSVSGAANDALANDQTIVSGWLKFRDSKKASTGEAVKALSFGVIRNALEHSDHDLLQKTSHHQ</sequence>
<dbReference type="VEuPathDB" id="VectorBase:AATE006228"/>
<dbReference type="AlphaFoldDB" id="A0A182IVE4"/>
<reference evidence="2" key="1">
    <citation type="submission" date="2022-08" db="UniProtKB">
        <authorList>
            <consortium name="EnsemblMetazoa"/>
        </authorList>
    </citation>
    <scope>IDENTIFICATION</scope>
    <source>
        <strain evidence="2">EBRO</strain>
    </source>
</reference>
<evidence type="ECO:0000256" key="1">
    <source>
        <dbReference type="SAM" id="MobiDB-lite"/>
    </source>
</evidence>
<feature type="region of interest" description="Disordered" evidence="1">
    <location>
        <begin position="1"/>
        <end position="27"/>
    </location>
</feature>
<proteinExistence type="predicted"/>
<evidence type="ECO:0000313" key="2">
    <source>
        <dbReference type="EnsemblMetazoa" id="AATE006228-PA.1"/>
    </source>
</evidence>